<evidence type="ECO:0000313" key="1">
    <source>
        <dbReference type="EMBL" id="MFC4094461.1"/>
    </source>
</evidence>
<gene>
    <name evidence="1" type="ORF">ACFOUT_01145</name>
</gene>
<evidence type="ECO:0000313" key="2">
    <source>
        <dbReference type="Proteomes" id="UP001595814"/>
    </source>
</evidence>
<reference evidence="2" key="1">
    <citation type="journal article" date="2019" name="Int. J. Syst. Evol. Microbiol.">
        <title>The Global Catalogue of Microorganisms (GCM) 10K type strain sequencing project: providing services to taxonomists for standard genome sequencing and annotation.</title>
        <authorList>
            <consortium name="The Broad Institute Genomics Platform"/>
            <consortium name="The Broad Institute Genome Sequencing Center for Infectious Disease"/>
            <person name="Wu L."/>
            <person name="Ma J."/>
        </authorList>
    </citation>
    <scope>NUCLEOTIDE SEQUENCE [LARGE SCALE GENOMIC DNA]</scope>
    <source>
        <strain evidence="2">CECT 7477</strain>
    </source>
</reference>
<protein>
    <submittedName>
        <fullName evidence="1">Uncharacterized protein</fullName>
    </submittedName>
</protein>
<name>A0ABV8JLI4_9FLAO</name>
<sequence length="57" mass="6127">MMTFFTILLILVGANAIFMVFSLSGVSAKDKKGSNDAVDSKTTVYPLQSNSKLKKAV</sequence>
<accession>A0ABV8JLI4</accession>
<dbReference type="RefSeq" id="WP_192462683.1">
    <property type="nucleotide sequence ID" value="NZ_JACYFJ010000004.1"/>
</dbReference>
<keyword evidence="2" id="KW-1185">Reference proteome</keyword>
<organism evidence="1 2">
    <name type="scientific">Euzebyella saccharophila</name>
    <dbReference type="NCBI Taxonomy" id="679664"/>
    <lineage>
        <taxon>Bacteria</taxon>
        <taxon>Pseudomonadati</taxon>
        <taxon>Bacteroidota</taxon>
        <taxon>Flavobacteriia</taxon>
        <taxon>Flavobacteriales</taxon>
        <taxon>Flavobacteriaceae</taxon>
        <taxon>Euzebyella</taxon>
    </lineage>
</organism>
<comment type="caution">
    <text evidence="1">The sequence shown here is derived from an EMBL/GenBank/DDBJ whole genome shotgun (WGS) entry which is preliminary data.</text>
</comment>
<proteinExistence type="predicted"/>
<dbReference type="Proteomes" id="UP001595814">
    <property type="component" value="Unassembled WGS sequence"/>
</dbReference>
<dbReference type="EMBL" id="JBHSAW010000001">
    <property type="protein sequence ID" value="MFC4094461.1"/>
    <property type="molecule type" value="Genomic_DNA"/>
</dbReference>